<sequence>MSDREQAETAARRRRRIWLMLPIMFVGVLAGRGVAIAVGAEDPWNVVVNAAVSAVVAAAALVLLDRPR</sequence>
<organism evidence="2 4">
    <name type="scientific">Rathayibacter tanaceti</name>
    <dbReference type="NCBI Taxonomy" id="1671680"/>
    <lineage>
        <taxon>Bacteria</taxon>
        <taxon>Bacillati</taxon>
        <taxon>Actinomycetota</taxon>
        <taxon>Actinomycetes</taxon>
        <taxon>Micrococcales</taxon>
        <taxon>Microbacteriaceae</taxon>
        <taxon>Rathayibacter</taxon>
    </lineage>
</organism>
<dbReference type="EMBL" id="CP047186">
    <property type="protein sequence ID" value="QHC56424.1"/>
    <property type="molecule type" value="Genomic_DNA"/>
</dbReference>
<keyword evidence="4" id="KW-1185">Reference proteome</keyword>
<reference evidence="5" key="2">
    <citation type="submission" date="2019-12" db="EMBL/GenBank/DDBJ databases">
        <title>Complete and draft genome sequences of new strains and members of some known species of the genus Rathayibacter isolated from plants.</title>
        <authorList>
            <person name="Tarlachkov S.V."/>
            <person name="Starodumova I.P."/>
            <person name="Dorofeeva L.V."/>
            <person name="Prisyazhnaya N.V."/>
            <person name="Leyn S."/>
            <person name="Zlamal J."/>
            <person name="Elan M."/>
            <person name="Osterman A.L."/>
            <person name="Nadler S."/>
            <person name="Subbotin S.A."/>
            <person name="Evtushenko L.I."/>
        </authorList>
    </citation>
    <scope>NUCLEOTIDE SEQUENCE [LARGE SCALE GENOMIC DNA]</scope>
    <source>
        <strain evidence="5">VKM Ac-2761</strain>
    </source>
</reference>
<feature type="transmembrane region" description="Helical" evidence="1">
    <location>
        <begin position="21"/>
        <end position="40"/>
    </location>
</feature>
<dbReference type="AlphaFoldDB" id="A0A166H8Z4"/>
<dbReference type="EMBL" id="LIIN01000128">
    <property type="protein sequence ID" value="KZX20165.1"/>
    <property type="molecule type" value="Genomic_DNA"/>
</dbReference>
<keyword evidence="1" id="KW-1133">Transmembrane helix</keyword>
<dbReference type="RefSeq" id="WP_068212654.1">
    <property type="nucleotide sequence ID" value="NZ_CP047186.1"/>
</dbReference>
<evidence type="ECO:0000313" key="5">
    <source>
        <dbReference type="Proteomes" id="UP000465031"/>
    </source>
</evidence>
<dbReference type="Proteomes" id="UP000465031">
    <property type="component" value="Chromosome"/>
</dbReference>
<keyword evidence="1" id="KW-0472">Membrane</keyword>
<dbReference type="Proteomes" id="UP000076717">
    <property type="component" value="Unassembled WGS sequence"/>
</dbReference>
<evidence type="ECO:0000313" key="2">
    <source>
        <dbReference type="EMBL" id="KZX20165.1"/>
    </source>
</evidence>
<evidence type="ECO:0000313" key="3">
    <source>
        <dbReference type="EMBL" id="QHC56424.1"/>
    </source>
</evidence>
<protein>
    <submittedName>
        <fullName evidence="2">Uncharacterized protein</fullName>
    </submittedName>
</protein>
<reference evidence="3" key="3">
    <citation type="submission" date="2019-12" db="EMBL/GenBank/DDBJ databases">
        <title>Complete and Draft Genome Sequences of New Strains and Members of Some Known Species of the Genus Rathayibacter isolated from Plants.</title>
        <authorList>
            <person name="Tarlachkov S.V."/>
            <person name="Starodumova I.P."/>
            <person name="Dorofeeva L.V."/>
            <person name="Prisyazhnaya N.V."/>
            <person name="Leyn S.A."/>
            <person name="Zlamal J.E."/>
            <person name="Elane M.L."/>
            <person name="Osterman A.L."/>
            <person name="Nadler S.A."/>
            <person name="Subbotin S.A."/>
            <person name="Evtushenko L.I."/>
        </authorList>
    </citation>
    <scope>NUCLEOTIDE SEQUENCE</scope>
    <source>
        <strain evidence="3">VKM Ac-2761</strain>
    </source>
</reference>
<accession>A0A166H8Z4</accession>
<dbReference type="KEGG" id="rte:GSU10_12795"/>
<keyword evidence="1" id="KW-0812">Transmembrane</keyword>
<reference evidence="2 4" key="1">
    <citation type="submission" date="2015-08" db="EMBL/GenBank/DDBJ databases">
        <title>Draft Genome Sequence of Rathayibacter sp. Strain VKM Ac-2596 Isolated from Leaf Gall Induced by Plant-Parasitic Nematodes.</title>
        <authorList>
            <person name="Vasilenko O.V."/>
            <person name="Starodumova I.P."/>
            <person name="Tarlachkov S.V."/>
            <person name="Dorofeeva L.V."/>
            <person name="Evtushenko L.I."/>
        </authorList>
    </citation>
    <scope>NUCLEOTIDE SEQUENCE [LARGE SCALE GENOMIC DNA]</scope>
    <source>
        <strain evidence="2 4">VKM Ac-2596</strain>
    </source>
</reference>
<proteinExistence type="predicted"/>
<gene>
    <name evidence="2" type="ORF">ACH61_02728</name>
    <name evidence="3" type="ORF">GSU10_12795</name>
</gene>
<feature type="transmembrane region" description="Helical" evidence="1">
    <location>
        <begin position="46"/>
        <end position="64"/>
    </location>
</feature>
<evidence type="ECO:0000313" key="4">
    <source>
        <dbReference type="Proteomes" id="UP000076717"/>
    </source>
</evidence>
<evidence type="ECO:0000256" key="1">
    <source>
        <dbReference type="SAM" id="Phobius"/>
    </source>
</evidence>
<name>A0A166H8Z4_9MICO</name>